<proteinExistence type="predicted"/>
<organism evidence="2 3">
    <name type="scientific">Botrytis byssoidea</name>
    <dbReference type="NCBI Taxonomy" id="139641"/>
    <lineage>
        <taxon>Eukaryota</taxon>
        <taxon>Fungi</taxon>
        <taxon>Dikarya</taxon>
        <taxon>Ascomycota</taxon>
        <taxon>Pezizomycotina</taxon>
        <taxon>Leotiomycetes</taxon>
        <taxon>Helotiales</taxon>
        <taxon>Sclerotiniaceae</taxon>
        <taxon>Botrytis</taxon>
    </lineage>
</organism>
<evidence type="ECO:0000313" key="2">
    <source>
        <dbReference type="EMBL" id="KAF7932021.1"/>
    </source>
</evidence>
<dbReference type="GeneID" id="62152630"/>
<keyword evidence="3" id="KW-1185">Reference proteome</keyword>
<dbReference type="AlphaFoldDB" id="A0A9P5I4D8"/>
<dbReference type="Proteomes" id="UP000710849">
    <property type="component" value="Unassembled WGS sequence"/>
</dbReference>
<comment type="caution">
    <text evidence="2">The sequence shown here is derived from an EMBL/GenBank/DDBJ whole genome shotgun (WGS) entry which is preliminary data.</text>
</comment>
<evidence type="ECO:0000256" key="1">
    <source>
        <dbReference type="SAM" id="MobiDB-lite"/>
    </source>
</evidence>
<dbReference type="EMBL" id="RCSW01000020">
    <property type="protein sequence ID" value="KAF7932021.1"/>
    <property type="molecule type" value="Genomic_DNA"/>
</dbReference>
<protein>
    <submittedName>
        <fullName evidence="2">Uncharacterized protein</fullName>
    </submittedName>
</protein>
<evidence type="ECO:0000313" key="3">
    <source>
        <dbReference type="Proteomes" id="UP000710849"/>
    </source>
</evidence>
<name>A0A9P5I4D8_9HELO</name>
<gene>
    <name evidence="2" type="ORF">EAE97_009042</name>
</gene>
<sequence>MSRDFLESNCENASLLASTISVIMWAHTIMFERGIADIAFPEVLYDRRFATLEDGTLVLVPVTAMTGDVVCWLRPDLTTPFVLREKAELPAVSENTIKDSDRPILRDSEPAYSKYTFVGECHIDTPIYSPVQKSTLSPPPKPRSTQGDHFGRNPGFSNHHRLETFLIS</sequence>
<dbReference type="RefSeq" id="XP_038729570.1">
    <property type="nucleotide sequence ID" value="XM_038879557.1"/>
</dbReference>
<accession>A0A9P5I4D8</accession>
<reference evidence="2 3" key="1">
    <citation type="journal article" date="2020" name="Genome Biol. Evol.">
        <title>Comparative genomics of Sclerotiniaceae.</title>
        <authorList>
            <person name="Valero Jimenez C.A."/>
            <person name="Steentjes M."/>
            <person name="Scholten O.E."/>
            <person name="Van Kan J.A.L."/>
        </authorList>
    </citation>
    <scope>NUCLEOTIDE SEQUENCE [LARGE SCALE GENOMIC DNA]</scope>
    <source>
        <strain evidence="2 3">MUCL 94</strain>
    </source>
</reference>
<feature type="region of interest" description="Disordered" evidence="1">
    <location>
        <begin position="130"/>
        <end position="158"/>
    </location>
</feature>